<keyword evidence="2" id="KW-1185">Reference proteome</keyword>
<organism evidence="1 2">
    <name type="scientific">Citricoccus muralis</name>
    <dbReference type="NCBI Taxonomy" id="169134"/>
    <lineage>
        <taxon>Bacteria</taxon>
        <taxon>Bacillati</taxon>
        <taxon>Actinomycetota</taxon>
        <taxon>Actinomycetes</taxon>
        <taxon>Micrococcales</taxon>
        <taxon>Micrococcaceae</taxon>
        <taxon>Citricoccus</taxon>
    </lineage>
</organism>
<proteinExistence type="predicted"/>
<evidence type="ECO:0000313" key="2">
    <source>
        <dbReference type="Proteomes" id="UP001219037"/>
    </source>
</evidence>
<dbReference type="SUPFAM" id="SSF54909">
    <property type="entry name" value="Dimeric alpha+beta barrel"/>
    <property type="match status" value="1"/>
</dbReference>
<evidence type="ECO:0008006" key="3">
    <source>
        <dbReference type="Google" id="ProtNLM"/>
    </source>
</evidence>
<dbReference type="RefSeq" id="WP_278158758.1">
    <property type="nucleotide sequence ID" value="NZ_CP121252.1"/>
</dbReference>
<dbReference type="EMBL" id="CP121252">
    <property type="protein sequence ID" value="WFP17345.1"/>
    <property type="molecule type" value="Genomic_DNA"/>
</dbReference>
<name>A0ABY8H869_9MICC</name>
<reference evidence="1 2" key="1">
    <citation type="submission" date="2023-04" db="EMBL/GenBank/DDBJ databases">
        <title>Funneling lignin-derived compounds into biodiesel using alkali-halophilic Citricoccus sp. P2.</title>
        <authorList>
            <person name="Luo C.-B."/>
        </authorList>
    </citation>
    <scope>NUCLEOTIDE SEQUENCE [LARGE SCALE GENOMIC DNA]</scope>
    <source>
        <strain evidence="1 2">P2</strain>
    </source>
</reference>
<evidence type="ECO:0000313" key="1">
    <source>
        <dbReference type="EMBL" id="WFP17345.1"/>
    </source>
</evidence>
<dbReference type="Proteomes" id="UP001219037">
    <property type="component" value="Chromosome"/>
</dbReference>
<gene>
    <name evidence="1" type="ORF">P8192_04330</name>
</gene>
<protein>
    <recommendedName>
        <fullName evidence="3">NIPSNAP protein</fullName>
    </recommendedName>
</protein>
<dbReference type="InterPro" id="IPR011008">
    <property type="entry name" value="Dimeric_a/b-barrel"/>
</dbReference>
<sequence length="104" mass="11882">MSETTTKTTWMRRYTTDPGLIDQFIEFLTRQVIPAREARGFIVEQGWVNPEGTQLTWFVSYAGTPEEFAAAEKAWEESEDRAQVFAGAPAYVSAKDLQQARRVF</sequence>
<accession>A0ABY8H869</accession>